<evidence type="ECO:0000256" key="1">
    <source>
        <dbReference type="ARBA" id="ARBA00011891"/>
    </source>
</evidence>
<dbReference type="EMBL" id="JAFIQS010000008">
    <property type="protein sequence ID" value="KAG5166845.1"/>
    <property type="molecule type" value="Genomic_DNA"/>
</dbReference>
<accession>A0A8H7XWB5</accession>
<dbReference type="GO" id="GO:0017040">
    <property type="term" value="F:N-acylsphingosine amidohydrolase activity"/>
    <property type="evidence" value="ECO:0007669"/>
    <property type="project" value="UniProtKB-EC"/>
</dbReference>
<protein>
    <recommendedName>
        <fullName evidence="1">ceramidase</fullName>
        <ecNumber evidence="1">3.5.1.23</ecNumber>
    </recommendedName>
</protein>
<feature type="domain" description="Acid ceramidase N-terminal" evidence="2">
    <location>
        <begin position="29"/>
        <end position="87"/>
    </location>
</feature>
<dbReference type="EC" id="3.5.1.23" evidence="1"/>
<evidence type="ECO:0000313" key="3">
    <source>
        <dbReference type="EMBL" id="KAG5166845.1"/>
    </source>
</evidence>
<comment type="caution">
    <text evidence="3">The sequence shown here is derived from an EMBL/GenBank/DDBJ whole genome shotgun (WGS) entry which is preliminary data.</text>
</comment>
<organism evidence="3">
    <name type="scientific">Psilocybe cubensis</name>
    <name type="common">Psychedelic mushroom</name>
    <name type="synonym">Stropharia cubensis</name>
    <dbReference type="NCBI Taxonomy" id="181762"/>
    <lineage>
        <taxon>Eukaryota</taxon>
        <taxon>Fungi</taxon>
        <taxon>Dikarya</taxon>
        <taxon>Basidiomycota</taxon>
        <taxon>Agaricomycotina</taxon>
        <taxon>Agaricomycetes</taxon>
        <taxon>Agaricomycetidae</taxon>
        <taxon>Agaricales</taxon>
        <taxon>Agaricineae</taxon>
        <taxon>Strophariaceae</taxon>
        <taxon>Psilocybe</taxon>
    </lineage>
</organism>
<evidence type="ECO:0000259" key="2">
    <source>
        <dbReference type="Pfam" id="PF15508"/>
    </source>
</evidence>
<dbReference type="PANTHER" id="PTHR28583">
    <property type="entry name" value="ACID AMIDASE"/>
    <property type="match status" value="1"/>
</dbReference>
<dbReference type="InterPro" id="IPR029130">
    <property type="entry name" value="Acid_ceramidase_N"/>
</dbReference>
<name>A0A8H7XWB5_PSICU</name>
<gene>
    <name evidence="3" type="ORF">JR316_008935</name>
</gene>
<dbReference type="Pfam" id="PF15508">
    <property type="entry name" value="NAAA-beta"/>
    <property type="match status" value="1"/>
</dbReference>
<sequence>MFDSDRNPIRHIETVHESSKEPDIRPCDQQPPLYQIDLSQPPRMRYSLICADYVHEIRDMVEVYKGVMARTPAPRIVHFLARMLLRKVFTKEETEEISGIARNTGIPLHIVVAYNTFLDLFSGCISGGARVAACAGKSKVIHFRNLDWDMEPLRDMIIRVEYMIGGRVVAR</sequence>
<reference evidence="3" key="1">
    <citation type="submission" date="2021-02" db="EMBL/GenBank/DDBJ databases">
        <title>Psilocybe cubensis genome.</title>
        <authorList>
            <person name="Mckernan K.J."/>
            <person name="Crawford S."/>
            <person name="Trippe A."/>
            <person name="Kane L.T."/>
            <person name="Mclaughlin S."/>
        </authorList>
    </citation>
    <scope>NUCLEOTIDE SEQUENCE [LARGE SCALE GENOMIC DNA]</scope>
    <source>
        <strain evidence="3">MGC-MH-2018</strain>
    </source>
</reference>
<dbReference type="PANTHER" id="PTHR28583:SF1">
    <property type="entry name" value="ACID CERAMIDASE"/>
    <property type="match status" value="1"/>
</dbReference>
<dbReference type="AlphaFoldDB" id="A0A8H7XWB5"/>
<proteinExistence type="predicted"/>